<comment type="caution">
    <text evidence="7">The sequence shown here is derived from an EMBL/GenBank/DDBJ whole genome shotgun (WGS) entry which is preliminary data.</text>
</comment>
<evidence type="ECO:0000259" key="6">
    <source>
        <dbReference type="Pfam" id="PF00425"/>
    </source>
</evidence>
<keyword evidence="8" id="KW-1185">Reference proteome</keyword>
<dbReference type="RefSeq" id="WP_110046982.1">
    <property type="nucleotide sequence ID" value="NZ_CP054613.1"/>
</dbReference>
<dbReference type="EC" id="5.4.4.2" evidence="3"/>
<dbReference type="Pfam" id="PF00425">
    <property type="entry name" value="Chorismate_bind"/>
    <property type="match status" value="1"/>
</dbReference>
<evidence type="ECO:0000256" key="1">
    <source>
        <dbReference type="ARBA" id="ARBA00000799"/>
    </source>
</evidence>
<keyword evidence="4" id="KW-0413">Isomerase</keyword>
<comment type="similarity">
    <text evidence="2">Belongs to the isochorismate synthase family.</text>
</comment>
<protein>
    <recommendedName>
        <fullName evidence="3">isochorismate synthase</fullName>
        <ecNumber evidence="3">5.4.4.2</ecNumber>
    </recommendedName>
    <alternativeName>
        <fullName evidence="5">Isochorismate mutase</fullName>
    </alternativeName>
</protein>
<dbReference type="PANTHER" id="PTHR42839">
    <property type="entry name" value="ISOCHORISMATE SYNTHASE ENTC"/>
    <property type="match status" value="1"/>
</dbReference>
<evidence type="ECO:0000256" key="2">
    <source>
        <dbReference type="ARBA" id="ARBA00005297"/>
    </source>
</evidence>
<dbReference type="GO" id="GO:0009697">
    <property type="term" value="P:salicylic acid biosynthetic process"/>
    <property type="evidence" value="ECO:0007669"/>
    <property type="project" value="TreeGrafter"/>
</dbReference>
<dbReference type="SUPFAM" id="SSF56322">
    <property type="entry name" value="ADC synthase"/>
    <property type="match status" value="1"/>
</dbReference>
<evidence type="ECO:0000256" key="5">
    <source>
        <dbReference type="ARBA" id="ARBA00041564"/>
    </source>
</evidence>
<dbReference type="PANTHER" id="PTHR42839:SF2">
    <property type="entry name" value="ISOCHORISMATE SYNTHASE ENTC"/>
    <property type="match status" value="1"/>
</dbReference>
<dbReference type="InterPro" id="IPR015890">
    <property type="entry name" value="Chorismate_C"/>
</dbReference>
<evidence type="ECO:0000256" key="3">
    <source>
        <dbReference type="ARBA" id="ARBA00012824"/>
    </source>
</evidence>
<accession>A0A2V2YL28</accession>
<dbReference type="NCBIfam" id="NF005380">
    <property type="entry name" value="PRK06923.1"/>
    <property type="match status" value="1"/>
</dbReference>
<comment type="catalytic activity">
    <reaction evidence="1">
        <text>chorismate = isochorismate</text>
        <dbReference type="Rhea" id="RHEA:18985"/>
        <dbReference type="ChEBI" id="CHEBI:29748"/>
        <dbReference type="ChEBI" id="CHEBI:29780"/>
        <dbReference type="EC" id="5.4.4.2"/>
    </reaction>
</comment>
<name>A0A2V2YL28_9BACL</name>
<dbReference type="InterPro" id="IPR004561">
    <property type="entry name" value="IsoChor_synthase"/>
</dbReference>
<proteinExistence type="inferred from homology"/>
<dbReference type="Gene3D" id="3.60.120.10">
    <property type="entry name" value="Anthranilate synthase"/>
    <property type="match status" value="1"/>
</dbReference>
<evidence type="ECO:0000256" key="4">
    <source>
        <dbReference type="ARBA" id="ARBA00023235"/>
    </source>
</evidence>
<reference evidence="7 8" key="1">
    <citation type="submission" date="2018-05" db="EMBL/GenBank/DDBJ databases">
        <title>Genomic Encyclopedia of Type Strains, Phase III (KMG-III): the genomes of soil and plant-associated and newly described type strains.</title>
        <authorList>
            <person name="Whitman W."/>
        </authorList>
    </citation>
    <scope>NUCLEOTIDE SEQUENCE [LARGE SCALE GENOMIC DNA]</scope>
    <source>
        <strain evidence="7 8">CECT 5696</strain>
    </source>
</reference>
<dbReference type="OrthoDB" id="9803598at2"/>
<gene>
    <name evidence="7" type="ORF">DFQ01_13425</name>
</gene>
<sequence length="409" mass="43947">MKQSALTVLTAQLLDGYRPGAAFFLSTPNQTLLAEGTFMELTEADGACDLQQLSGSVSDLLGRAARMNHSSPMVVGAIPFDRAKPAKLVVPTTVLWGGPLQFSSDTETRRPAESNSLPTYRITPVPRPEQYAQGVQQAIDRLRSGEMSKVVLSRALDLTSTNITIPIGQLLHSLARHNSHGYTFAVDLPKDHGGQGHSSSQNVLIGASPELLVRKTGNRVISNPLAGSAPRSKDPVEDRRIGEALLSSVKDLHEHAVVIEAVAEALRPFCRSLDVPNLPSLIQTETMWHLSTVVQGELLDPSISSLALAAALHPTPAVCGTPMELAREAIGQIEPYDRGFYTGMVGWSDAAGNGEWIVTIRCAEVYEHSLRLYAGAGIVSDSTPEGELAETSAKFRTMLNALGLHHNQL</sequence>
<evidence type="ECO:0000313" key="7">
    <source>
        <dbReference type="EMBL" id="PWV93786.1"/>
    </source>
</evidence>
<dbReference type="EMBL" id="QGTQ01000034">
    <property type="protein sequence ID" value="PWV93786.1"/>
    <property type="molecule type" value="Genomic_DNA"/>
</dbReference>
<dbReference type="InterPro" id="IPR005801">
    <property type="entry name" value="ADC_synthase"/>
</dbReference>
<feature type="domain" description="Chorismate-utilising enzyme C-terminal" evidence="6">
    <location>
        <begin position="128"/>
        <end position="394"/>
    </location>
</feature>
<dbReference type="NCBIfam" id="TIGR00543">
    <property type="entry name" value="isochor_syn"/>
    <property type="match status" value="1"/>
</dbReference>
<evidence type="ECO:0000313" key="8">
    <source>
        <dbReference type="Proteomes" id="UP000246635"/>
    </source>
</evidence>
<organism evidence="7 8">
    <name type="scientific">Paenibacillus cellulosilyticus</name>
    <dbReference type="NCBI Taxonomy" id="375489"/>
    <lineage>
        <taxon>Bacteria</taxon>
        <taxon>Bacillati</taxon>
        <taxon>Bacillota</taxon>
        <taxon>Bacilli</taxon>
        <taxon>Bacillales</taxon>
        <taxon>Paenibacillaceae</taxon>
        <taxon>Paenibacillus</taxon>
    </lineage>
</organism>
<dbReference type="GO" id="GO:0008909">
    <property type="term" value="F:isochorismate synthase activity"/>
    <property type="evidence" value="ECO:0007669"/>
    <property type="project" value="UniProtKB-EC"/>
</dbReference>
<dbReference type="Proteomes" id="UP000246635">
    <property type="component" value="Unassembled WGS sequence"/>
</dbReference>
<dbReference type="AlphaFoldDB" id="A0A2V2YL28"/>